<dbReference type="Pfam" id="PF00702">
    <property type="entry name" value="Hydrolase"/>
    <property type="match status" value="1"/>
</dbReference>
<dbReference type="SFLD" id="SFLDG01129">
    <property type="entry name" value="C1.5:_HAD__Beta-PGM__Phosphata"/>
    <property type="match status" value="1"/>
</dbReference>
<proteinExistence type="predicted"/>
<protein>
    <submittedName>
        <fullName evidence="1">Alpha-D-glucose-1-phosphate phosphatase YihX</fullName>
        <ecNumber evidence="1">3.1.3.-</ecNumber>
    </submittedName>
</protein>
<reference evidence="1" key="1">
    <citation type="submission" date="2016-10" db="EMBL/GenBank/DDBJ databases">
        <title>Sequence of Gallionella enrichment culture.</title>
        <authorList>
            <person name="Poehlein A."/>
            <person name="Muehling M."/>
            <person name="Daniel R."/>
        </authorList>
    </citation>
    <scope>NUCLEOTIDE SEQUENCE</scope>
</reference>
<gene>
    <name evidence="1" type="primary">yihX_1</name>
    <name evidence="1" type="ORF">GALL_102250</name>
</gene>
<dbReference type="GO" id="GO:0016787">
    <property type="term" value="F:hydrolase activity"/>
    <property type="evidence" value="ECO:0007669"/>
    <property type="project" value="UniProtKB-KW"/>
</dbReference>
<dbReference type="InterPro" id="IPR023198">
    <property type="entry name" value="PGP-like_dom2"/>
</dbReference>
<dbReference type="InterPro" id="IPR036412">
    <property type="entry name" value="HAD-like_sf"/>
</dbReference>
<dbReference type="SFLD" id="SFLDS00003">
    <property type="entry name" value="Haloacid_Dehalogenase"/>
    <property type="match status" value="1"/>
</dbReference>
<dbReference type="AlphaFoldDB" id="A0A1J5SI27"/>
<dbReference type="EMBL" id="MLJW01000036">
    <property type="protein sequence ID" value="OIR07563.1"/>
    <property type="molecule type" value="Genomic_DNA"/>
</dbReference>
<dbReference type="PANTHER" id="PTHR43611">
    <property type="entry name" value="ALPHA-D-GLUCOSE 1-PHOSPHATE PHOSPHATASE"/>
    <property type="match status" value="1"/>
</dbReference>
<keyword evidence="1" id="KW-0378">Hydrolase</keyword>
<organism evidence="1">
    <name type="scientific">mine drainage metagenome</name>
    <dbReference type="NCBI Taxonomy" id="410659"/>
    <lineage>
        <taxon>unclassified sequences</taxon>
        <taxon>metagenomes</taxon>
        <taxon>ecological metagenomes</taxon>
    </lineage>
</organism>
<dbReference type="EC" id="3.1.3.-" evidence="1"/>
<dbReference type="PANTHER" id="PTHR43611:SF3">
    <property type="entry name" value="FLAVIN MONONUCLEOTIDE HYDROLASE 1, CHLOROPLATIC"/>
    <property type="match status" value="1"/>
</dbReference>
<dbReference type="PRINTS" id="PR00413">
    <property type="entry name" value="HADHALOGNASE"/>
</dbReference>
<dbReference type="NCBIfam" id="TIGR01549">
    <property type="entry name" value="HAD-SF-IA-v1"/>
    <property type="match status" value="1"/>
</dbReference>
<evidence type="ECO:0000313" key="1">
    <source>
        <dbReference type="EMBL" id="OIR07563.1"/>
    </source>
</evidence>
<accession>A0A1J5SI27</accession>
<dbReference type="CDD" id="cd02603">
    <property type="entry name" value="HAD_sEH-N_like"/>
    <property type="match status" value="1"/>
</dbReference>
<dbReference type="SUPFAM" id="SSF56784">
    <property type="entry name" value="HAD-like"/>
    <property type="match status" value="1"/>
</dbReference>
<dbReference type="Gene3D" id="3.40.50.1000">
    <property type="entry name" value="HAD superfamily/HAD-like"/>
    <property type="match status" value="1"/>
</dbReference>
<name>A0A1J5SI27_9ZZZZ</name>
<dbReference type="Gene3D" id="1.10.150.240">
    <property type="entry name" value="Putative phosphatase, domain 2"/>
    <property type="match status" value="1"/>
</dbReference>
<dbReference type="NCBIfam" id="TIGR01509">
    <property type="entry name" value="HAD-SF-IA-v3"/>
    <property type="match status" value="1"/>
</dbReference>
<dbReference type="InterPro" id="IPR023214">
    <property type="entry name" value="HAD_sf"/>
</dbReference>
<sequence>MSNIKNIIFDLGGVFMNLDYKKMEQSFVDLGIENFSELFTQHHSSPLFEDLETGKISNEEFYAGLRKIAQVNLSDSQIRDAWNAILLDFPTERLDWLDEINKRYRIYLFSNTNQIHYDAFMEIFKAQTGKHDFNQYFIKAYYSQELGLRKPYKESYQKIIDEQKLNPAETLFIDDTLKNIEGAKQVGLQTFHLAQPMTVLDLKL</sequence>
<comment type="caution">
    <text evidence="1">The sequence shown here is derived from an EMBL/GenBank/DDBJ whole genome shotgun (WGS) entry which is preliminary data.</text>
</comment>
<dbReference type="InterPro" id="IPR006439">
    <property type="entry name" value="HAD-SF_hydro_IA"/>
</dbReference>